<dbReference type="OrthoDB" id="1121317at2"/>
<proteinExistence type="predicted"/>
<evidence type="ECO:0000313" key="1">
    <source>
        <dbReference type="EMBL" id="SCZ57763.1"/>
    </source>
</evidence>
<gene>
    <name evidence="1" type="ORF">SAMN03097708_01503</name>
</gene>
<accession>A0A1G5Q7E8</accession>
<name>A0A1G5Q7E8_9GAMM</name>
<protein>
    <submittedName>
        <fullName evidence="1">Uncharacterized protein</fullName>
    </submittedName>
</protein>
<dbReference type="STRING" id="415747.SAMN03097708_01503"/>
<evidence type="ECO:0000313" key="2">
    <source>
        <dbReference type="Proteomes" id="UP000199648"/>
    </source>
</evidence>
<dbReference type="AlphaFoldDB" id="A0A1G5Q7E8"/>
<dbReference type="EMBL" id="FMWD01000004">
    <property type="protein sequence ID" value="SCZ57763.1"/>
    <property type="molecule type" value="Genomic_DNA"/>
</dbReference>
<reference evidence="1 2" key="1">
    <citation type="submission" date="2016-10" db="EMBL/GenBank/DDBJ databases">
        <authorList>
            <person name="de Groot N.N."/>
        </authorList>
    </citation>
    <scope>NUCLEOTIDE SEQUENCE [LARGE SCALE GENOMIC DNA]</scope>
    <source>
        <strain evidence="1 2">HLD2</strain>
    </source>
</reference>
<dbReference type="Proteomes" id="UP000199648">
    <property type="component" value="Unassembled WGS sequence"/>
</dbReference>
<dbReference type="RefSeq" id="WP_139181450.1">
    <property type="nucleotide sequence ID" value="NZ_FMWD01000004.1"/>
</dbReference>
<organism evidence="1 2">
    <name type="scientific">Thiohalomonas denitrificans</name>
    <dbReference type="NCBI Taxonomy" id="415747"/>
    <lineage>
        <taxon>Bacteria</taxon>
        <taxon>Pseudomonadati</taxon>
        <taxon>Pseudomonadota</taxon>
        <taxon>Gammaproteobacteria</taxon>
        <taxon>Thiohalomonadales</taxon>
        <taxon>Thiohalomonadaceae</taxon>
        <taxon>Thiohalomonas</taxon>
    </lineage>
</organism>
<keyword evidence="2" id="KW-1185">Reference proteome</keyword>
<sequence>MMALEAEVHWQQGPAGVPEPLSFRIAGIERSVAEVLDRWPGSDIGYVKIRGEDDDLYILRYEDAGKRWSIIFYQSDEPLPEGIAGVKPRFV</sequence>